<proteinExistence type="predicted"/>
<name>A0A8B8F4F5_9HEMI</name>
<sequence>MKDVLTISLRCDGSVDRSQIDKIYILIKVIDKSGKEDQYFIGAGLISKRGAEGILDAVEIASINTIGAEATEYVFKNISSIVTHGASVNTGERRGLWTLFKQKYRSLKENSIPLITIWCAAHRSNLARKDTNSSVSEVQHLVSTLTSLCTFFHTST</sequence>
<dbReference type="Proteomes" id="UP000694846">
    <property type="component" value="Unplaced"/>
</dbReference>
<organism evidence="1 2">
    <name type="scientific">Sipha flava</name>
    <name type="common">yellow sugarcane aphid</name>
    <dbReference type="NCBI Taxonomy" id="143950"/>
    <lineage>
        <taxon>Eukaryota</taxon>
        <taxon>Metazoa</taxon>
        <taxon>Ecdysozoa</taxon>
        <taxon>Arthropoda</taxon>
        <taxon>Hexapoda</taxon>
        <taxon>Insecta</taxon>
        <taxon>Pterygota</taxon>
        <taxon>Neoptera</taxon>
        <taxon>Paraneoptera</taxon>
        <taxon>Hemiptera</taxon>
        <taxon>Sternorrhyncha</taxon>
        <taxon>Aphidomorpha</taxon>
        <taxon>Aphidoidea</taxon>
        <taxon>Aphididae</taxon>
        <taxon>Sipha</taxon>
    </lineage>
</organism>
<evidence type="ECO:0000313" key="1">
    <source>
        <dbReference type="Proteomes" id="UP000694846"/>
    </source>
</evidence>
<gene>
    <name evidence="2" type="primary">LOC112679861</name>
</gene>
<accession>A0A8B8F4F5</accession>
<dbReference type="RefSeq" id="XP_025405578.1">
    <property type="nucleotide sequence ID" value="XM_025549793.1"/>
</dbReference>
<dbReference type="OrthoDB" id="6585618at2759"/>
<protein>
    <submittedName>
        <fullName evidence="2">Uncharacterized protein LOC112679861</fullName>
    </submittedName>
</protein>
<dbReference type="GeneID" id="112679861"/>
<dbReference type="AlphaFoldDB" id="A0A8B8F4F5"/>
<reference evidence="2" key="1">
    <citation type="submission" date="2025-08" db="UniProtKB">
        <authorList>
            <consortium name="RefSeq"/>
        </authorList>
    </citation>
    <scope>IDENTIFICATION</scope>
    <source>
        <tissue evidence="2">Whole body</tissue>
    </source>
</reference>
<keyword evidence="1" id="KW-1185">Reference proteome</keyword>
<evidence type="ECO:0000313" key="2">
    <source>
        <dbReference type="RefSeq" id="XP_025405578.1"/>
    </source>
</evidence>